<evidence type="ECO:0000313" key="4">
    <source>
        <dbReference type="Proteomes" id="UP001064933"/>
    </source>
</evidence>
<dbReference type="EMBL" id="CP104562">
    <property type="protein sequence ID" value="UXH76614.1"/>
    <property type="molecule type" value="Genomic_DNA"/>
</dbReference>
<gene>
    <name evidence="3" type="ORF">N4261_16380</name>
</gene>
<feature type="region of interest" description="Disordered" evidence="1">
    <location>
        <begin position="39"/>
        <end position="74"/>
    </location>
</feature>
<evidence type="ECO:0000313" key="3">
    <source>
        <dbReference type="EMBL" id="UXH76614.1"/>
    </source>
</evidence>
<dbReference type="RefSeq" id="WP_261756348.1">
    <property type="nucleotide sequence ID" value="NZ_CP104562.2"/>
</dbReference>
<keyword evidence="4" id="KW-1185">Reference proteome</keyword>
<accession>A0ABY6AW40</accession>
<dbReference type="Proteomes" id="UP001064933">
    <property type="component" value="Chromosome"/>
</dbReference>
<proteinExistence type="predicted"/>
<reference evidence="3" key="1">
    <citation type="submission" date="2022-10" db="EMBL/GenBank/DDBJ databases">
        <title>Characterization and whole genome sequencing of a new Roseateles species, isolated from fresh water.</title>
        <authorList>
            <person name="Guliayeva D.Y."/>
            <person name="Akhremchuk A.E."/>
            <person name="Sikolenko M.A."/>
            <person name="Valentovich L.N."/>
            <person name="Sidarenka A.V."/>
        </authorList>
    </citation>
    <scope>NUCLEOTIDE SEQUENCE</scope>
    <source>
        <strain evidence="3">BIM B-1768</strain>
    </source>
</reference>
<feature type="chain" id="PRO_5045307168" evidence="2">
    <location>
        <begin position="23"/>
        <end position="141"/>
    </location>
</feature>
<organism evidence="3 4">
    <name type="scientific">Roseateles amylovorans</name>
    <dbReference type="NCBI Taxonomy" id="2978473"/>
    <lineage>
        <taxon>Bacteria</taxon>
        <taxon>Pseudomonadati</taxon>
        <taxon>Pseudomonadota</taxon>
        <taxon>Betaproteobacteria</taxon>
        <taxon>Burkholderiales</taxon>
        <taxon>Sphaerotilaceae</taxon>
        <taxon>Roseateles</taxon>
    </lineage>
</organism>
<protein>
    <submittedName>
        <fullName evidence="3">Uncharacterized protein</fullName>
    </submittedName>
</protein>
<feature type="signal peptide" evidence="2">
    <location>
        <begin position="1"/>
        <end position="22"/>
    </location>
</feature>
<evidence type="ECO:0000256" key="2">
    <source>
        <dbReference type="SAM" id="SignalP"/>
    </source>
</evidence>
<sequence>MIRWFRLFVIALLLPAYGLAAAGVSTYSGATPDPAAFRIEGQPSATPLMRSASNALPSPGKPIDLSTSPAVDGSLDRSLDDSGLLVGELGDTSDDMSDHCLTAAPLIAFTPPQAAPSEVALLRVPDAPPGRLLRPPRGLRR</sequence>
<evidence type="ECO:0000256" key="1">
    <source>
        <dbReference type="SAM" id="MobiDB-lite"/>
    </source>
</evidence>
<name>A0ABY6AW40_9BURK</name>
<keyword evidence="2" id="KW-0732">Signal</keyword>